<evidence type="ECO:0000256" key="3">
    <source>
        <dbReference type="ARBA" id="ARBA00022475"/>
    </source>
</evidence>
<dbReference type="EMBL" id="CP017560">
    <property type="protein sequence ID" value="AOV08634.1"/>
    <property type="molecule type" value="Genomic_DNA"/>
</dbReference>
<feature type="domain" description="ABC transmembrane type-1" evidence="8">
    <location>
        <begin position="94"/>
        <end position="291"/>
    </location>
</feature>
<name>A0A1D8JIV5_9BACL</name>
<gene>
    <name evidence="9" type="ORF">BI350_14550</name>
</gene>
<evidence type="ECO:0000256" key="5">
    <source>
        <dbReference type="ARBA" id="ARBA00022989"/>
    </source>
</evidence>
<evidence type="ECO:0000256" key="2">
    <source>
        <dbReference type="ARBA" id="ARBA00022448"/>
    </source>
</evidence>
<evidence type="ECO:0000259" key="8">
    <source>
        <dbReference type="PROSITE" id="PS50928"/>
    </source>
</evidence>
<dbReference type="Gene3D" id="1.10.3720.10">
    <property type="entry name" value="MetI-like"/>
    <property type="match status" value="1"/>
</dbReference>
<keyword evidence="10" id="KW-1185">Reference proteome</keyword>
<dbReference type="InterPro" id="IPR000515">
    <property type="entry name" value="MetI-like"/>
</dbReference>
<evidence type="ECO:0000313" key="10">
    <source>
        <dbReference type="Proteomes" id="UP000185746"/>
    </source>
</evidence>
<keyword evidence="3" id="KW-1003">Cell membrane</keyword>
<dbReference type="Proteomes" id="UP000185746">
    <property type="component" value="Chromosome"/>
</dbReference>
<keyword evidence="4" id="KW-0812">Transmembrane</keyword>
<keyword evidence="5" id="KW-1133">Transmembrane helix</keyword>
<evidence type="ECO:0000256" key="4">
    <source>
        <dbReference type="ARBA" id="ARBA00022692"/>
    </source>
</evidence>
<dbReference type="PROSITE" id="PS50928">
    <property type="entry name" value="ABC_TM1"/>
    <property type="match status" value="1"/>
</dbReference>
<comment type="subcellular location">
    <subcellularLocation>
        <location evidence="1 7">Cell membrane</location>
        <topology evidence="1 7">Multi-pass membrane protein</topology>
    </subcellularLocation>
</comment>
<dbReference type="Pfam" id="PF00528">
    <property type="entry name" value="BPD_transp_1"/>
    <property type="match status" value="1"/>
</dbReference>
<dbReference type="SUPFAM" id="SSF161098">
    <property type="entry name" value="MetI-like"/>
    <property type="match status" value="1"/>
</dbReference>
<dbReference type="KEGG" id="surl:BI350_14550"/>
<dbReference type="PANTHER" id="PTHR43163">
    <property type="entry name" value="DIPEPTIDE TRANSPORT SYSTEM PERMEASE PROTEIN DPPB-RELATED"/>
    <property type="match status" value="1"/>
</dbReference>
<dbReference type="GO" id="GO:0055085">
    <property type="term" value="P:transmembrane transport"/>
    <property type="evidence" value="ECO:0007669"/>
    <property type="project" value="InterPro"/>
</dbReference>
<protein>
    <submittedName>
        <fullName evidence="9">ABC transporter permease</fullName>
    </submittedName>
</protein>
<dbReference type="InterPro" id="IPR045621">
    <property type="entry name" value="BPD_transp_1_N"/>
</dbReference>
<comment type="similarity">
    <text evidence="7">Belongs to the binding-protein-dependent transport system permease family.</text>
</comment>
<evidence type="ECO:0000256" key="7">
    <source>
        <dbReference type="RuleBase" id="RU363032"/>
    </source>
</evidence>
<evidence type="ECO:0000313" key="9">
    <source>
        <dbReference type="EMBL" id="AOV08634.1"/>
    </source>
</evidence>
<keyword evidence="2 7" id="KW-0813">Transport</keyword>
<dbReference type="AlphaFoldDB" id="A0A1D8JIV5"/>
<keyword evidence="6" id="KW-0472">Membrane</keyword>
<proteinExistence type="inferred from homology"/>
<dbReference type="RefSeq" id="WP_075528800.1">
    <property type="nucleotide sequence ID" value="NZ_CP017560.1"/>
</dbReference>
<dbReference type="CDD" id="cd06261">
    <property type="entry name" value="TM_PBP2"/>
    <property type="match status" value="1"/>
</dbReference>
<accession>A0A1D8JIV5</accession>
<reference evidence="9 10" key="1">
    <citation type="submission" date="2016-09" db="EMBL/GenBank/DDBJ databases">
        <title>Complete genome sequence of the Lysinibacillus sphaericus LMG 22257, a specie of Bacillus with ureolytic activity that can effectively biodeposit calcium carbonate.</title>
        <authorList>
            <person name="Yan W."/>
        </authorList>
    </citation>
    <scope>NUCLEOTIDE SEQUENCE [LARGE SCALE GENOMIC DNA]</scope>
    <source>
        <strain evidence="9 10">LMG 22257</strain>
    </source>
</reference>
<organism evidence="9 10">
    <name type="scientific">Sporosarcina ureilytica</name>
    <dbReference type="NCBI Taxonomy" id="298596"/>
    <lineage>
        <taxon>Bacteria</taxon>
        <taxon>Bacillati</taxon>
        <taxon>Bacillota</taxon>
        <taxon>Bacilli</taxon>
        <taxon>Bacillales</taxon>
        <taxon>Caryophanaceae</taxon>
        <taxon>Sporosarcina</taxon>
    </lineage>
</organism>
<dbReference type="PANTHER" id="PTHR43163:SF6">
    <property type="entry name" value="DIPEPTIDE TRANSPORT SYSTEM PERMEASE PROTEIN DPPB-RELATED"/>
    <property type="match status" value="1"/>
</dbReference>
<evidence type="ECO:0000256" key="1">
    <source>
        <dbReference type="ARBA" id="ARBA00004651"/>
    </source>
</evidence>
<dbReference type="Pfam" id="PF19300">
    <property type="entry name" value="BPD_transp_1_N"/>
    <property type="match status" value="1"/>
</dbReference>
<dbReference type="GO" id="GO:0005886">
    <property type="term" value="C:plasma membrane"/>
    <property type="evidence" value="ECO:0007669"/>
    <property type="project" value="UniProtKB-SubCell"/>
</dbReference>
<evidence type="ECO:0000256" key="6">
    <source>
        <dbReference type="ARBA" id="ARBA00023136"/>
    </source>
</evidence>
<sequence length="305" mass="33305">MLGYILKRGVQTLVVLFLTITLVFFIIRLSGDPTYLYMPDDATDEMVEEFREQMGFDRPLYIQYGSFLVDVVQGDFGDSLMHREDALAMVVAKIPATFQLAFAALFMAIAVAIPLGVISAYKQNTIYDRIGTGVTVLGQAIPGFWLGLLLILVFSVTFKILPSGGGGSVIHLILPAAALAAHSAARFARFTRSTMLDVLRKDYIRTVKSTGAPMVTILYKYALKNTLIPIITIAALDLGVLLGGAVIIESVFSWPGLGQLLLKALMGRDFPVVIAGVFFIALSISIINFFTDILYGLVNPQVRLK</sequence>
<dbReference type="InterPro" id="IPR035906">
    <property type="entry name" value="MetI-like_sf"/>
</dbReference>